<dbReference type="Pfam" id="PF00928">
    <property type="entry name" value="Adap_comp_sub"/>
    <property type="match status" value="1"/>
</dbReference>
<sequence>MFIGFYITDSQRNLVFQFLLSSQAPTFKQINNKLVNVESLADNIIPITKDTSLYKYIATSRNLFYWALCKSEQNPLAPLVFLVNYDETLMTYFDKDTLTIPKLVNNYDRLTLLLHSMLDSGEVVETDCNRLRQLIPIRQDFSTVINSTTKTIASSIKNAEPNQLFGASKRMAGQSQIVPWRSANVQHTTNEIYVDVIETINLVLTRTSATPTVNSASISGKIDIKCYLSGNPTIQLNLTTAGHEISSPAFHRCIDPSGSNFDPSCLRFIPPDGKFTLAQYEIDLDSMPHNSKKLANIGLVSVSLLTKLGARKDEFEIKCNIANSTHVTSVDNLRVTVFFPPLPAESKIRVLRNTHGGWENNLSNTQGIWIFDKTTPVGSIPVLRGCVEHNDNHLPNFPTHVAVSYTNRGQLPSGLRVNSINIPSGLPQGVKPFKGVKYMTRTGNYVLRA</sequence>
<organism evidence="8 9">
    <name type="scientific">Eremothecium sinecaudum</name>
    <dbReference type="NCBI Taxonomy" id="45286"/>
    <lineage>
        <taxon>Eukaryota</taxon>
        <taxon>Fungi</taxon>
        <taxon>Dikarya</taxon>
        <taxon>Ascomycota</taxon>
        <taxon>Saccharomycotina</taxon>
        <taxon>Saccharomycetes</taxon>
        <taxon>Saccharomycetales</taxon>
        <taxon>Saccharomycetaceae</taxon>
        <taxon>Eremothecium</taxon>
    </lineage>
</organism>
<dbReference type="InterPro" id="IPR050431">
    <property type="entry name" value="Adaptor_comp_med_subunit"/>
</dbReference>
<dbReference type="PROSITE" id="PS51072">
    <property type="entry name" value="MHD"/>
    <property type="match status" value="1"/>
</dbReference>
<evidence type="ECO:0000256" key="4">
    <source>
        <dbReference type="ARBA" id="ARBA00023136"/>
    </source>
</evidence>
<dbReference type="InterPro" id="IPR018240">
    <property type="entry name" value="Clathrin_mu_CS"/>
</dbReference>
<keyword evidence="4" id="KW-0472">Membrane</keyword>
<dbReference type="CDD" id="cd09252">
    <property type="entry name" value="AP-3_Mu3_Cterm"/>
    <property type="match status" value="1"/>
</dbReference>
<evidence type="ECO:0000313" key="8">
    <source>
        <dbReference type="EMBL" id="AMD22288.1"/>
    </source>
</evidence>
<keyword evidence="9" id="KW-1185">Reference proteome</keyword>
<dbReference type="SUPFAM" id="SSF49447">
    <property type="entry name" value="Second domain of Mu2 adaptin subunit (ap50) of ap2 adaptor"/>
    <property type="match status" value="1"/>
</dbReference>
<keyword evidence="3 6" id="KW-0653">Protein transport</keyword>
<evidence type="ECO:0000256" key="3">
    <source>
        <dbReference type="ARBA" id="ARBA00022927"/>
    </source>
</evidence>
<evidence type="ECO:0000313" key="9">
    <source>
        <dbReference type="Proteomes" id="UP000243052"/>
    </source>
</evidence>
<dbReference type="SUPFAM" id="SSF64356">
    <property type="entry name" value="SNARE-like"/>
    <property type="match status" value="1"/>
</dbReference>
<evidence type="ECO:0000256" key="2">
    <source>
        <dbReference type="ARBA" id="ARBA00022448"/>
    </source>
</evidence>
<dbReference type="Gene3D" id="2.60.40.1170">
    <property type="entry name" value="Mu homology domain, subdomain B"/>
    <property type="match status" value="2"/>
</dbReference>
<dbReference type="InterPro" id="IPR036168">
    <property type="entry name" value="AP2_Mu_C_sf"/>
</dbReference>
<keyword evidence="5" id="KW-0968">Cytoplasmic vesicle</keyword>
<dbReference type="GO" id="GO:0030131">
    <property type="term" value="C:clathrin adaptor complex"/>
    <property type="evidence" value="ECO:0007669"/>
    <property type="project" value="UniProtKB-UniRule"/>
</dbReference>
<dbReference type="Gene3D" id="3.30.450.60">
    <property type="match status" value="1"/>
</dbReference>
<evidence type="ECO:0000256" key="6">
    <source>
        <dbReference type="PIRNR" id="PIRNR005992"/>
    </source>
</evidence>
<dbReference type="RefSeq" id="XP_017989284.1">
    <property type="nucleotide sequence ID" value="XM_018133553.1"/>
</dbReference>
<reference evidence="8 9" key="1">
    <citation type="submission" date="2016-01" db="EMBL/GenBank/DDBJ databases">
        <title>Genome sequence of the yeast Holleya sinecauda.</title>
        <authorList>
            <person name="Dietrich F.S."/>
        </authorList>
    </citation>
    <scope>NUCLEOTIDE SEQUENCE [LARGE SCALE GENOMIC DNA]</scope>
    <source>
        <strain evidence="8 9">ATCC 58844</strain>
    </source>
</reference>
<dbReference type="GO" id="GO:0006886">
    <property type="term" value="P:intracellular protein transport"/>
    <property type="evidence" value="ECO:0007669"/>
    <property type="project" value="UniProtKB-UniRule"/>
</dbReference>
<dbReference type="OrthoDB" id="870at2759"/>
<feature type="domain" description="MHD" evidence="7">
    <location>
        <begin position="189"/>
        <end position="448"/>
    </location>
</feature>
<dbReference type="InterPro" id="IPR011012">
    <property type="entry name" value="Longin-like_dom_sf"/>
</dbReference>
<dbReference type="PANTHER" id="PTHR10529">
    <property type="entry name" value="AP COMPLEX SUBUNIT MU"/>
    <property type="match status" value="1"/>
</dbReference>
<dbReference type="GeneID" id="28725633"/>
<dbReference type="AlphaFoldDB" id="A0A109V0B1"/>
<comment type="similarity">
    <text evidence="6">Belongs to the adaptor complexes medium subunit family.</text>
</comment>
<proteinExistence type="inferred from homology"/>
<keyword evidence="2 6" id="KW-0813">Transport</keyword>
<accession>A0A109V0B1</accession>
<dbReference type="InterPro" id="IPR028565">
    <property type="entry name" value="MHD"/>
</dbReference>
<dbReference type="GO" id="GO:0016192">
    <property type="term" value="P:vesicle-mediated transport"/>
    <property type="evidence" value="ECO:0007669"/>
    <property type="project" value="InterPro"/>
</dbReference>
<dbReference type="EMBL" id="CP014247">
    <property type="protein sequence ID" value="AMD22288.1"/>
    <property type="molecule type" value="Genomic_DNA"/>
</dbReference>
<dbReference type="STRING" id="45286.A0A109V0B1"/>
<evidence type="ECO:0000259" key="7">
    <source>
        <dbReference type="PROSITE" id="PS51072"/>
    </source>
</evidence>
<protein>
    <submittedName>
        <fullName evidence="8">HGL052Wp</fullName>
    </submittedName>
</protein>
<name>A0A109V0B1_9SACH</name>
<dbReference type="InterPro" id="IPR001392">
    <property type="entry name" value="Clathrin_mu"/>
</dbReference>
<dbReference type="PROSITE" id="PS00991">
    <property type="entry name" value="CLAT_ADAPTOR_M_2"/>
    <property type="match status" value="1"/>
</dbReference>
<comment type="subcellular location">
    <subcellularLocation>
        <location evidence="1">Cytoplasmic vesicle membrane</location>
    </subcellularLocation>
</comment>
<dbReference type="GO" id="GO:0030659">
    <property type="term" value="C:cytoplasmic vesicle membrane"/>
    <property type="evidence" value="ECO:0007669"/>
    <property type="project" value="UniProtKB-SubCell"/>
</dbReference>
<evidence type="ECO:0000256" key="5">
    <source>
        <dbReference type="ARBA" id="ARBA00023329"/>
    </source>
</evidence>
<evidence type="ECO:0000256" key="1">
    <source>
        <dbReference type="ARBA" id="ARBA00004156"/>
    </source>
</evidence>
<dbReference type="PIRSF" id="PIRSF005992">
    <property type="entry name" value="Clathrin_mu"/>
    <property type="match status" value="1"/>
</dbReference>
<gene>
    <name evidence="8" type="ORF">AW171_hschr74314</name>
</gene>
<dbReference type="Proteomes" id="UP000243052">
    <property type="component" value="Chromosome vii"/>
</dbReference>